<name>A0ABR1LVQ0_9PEZI</name>
<protein>
    <submittedName>
        <fullName evidence="4">Chromatin associated protein KTI12</fullName>
    </submittedName>
</protein>
<evidence type="ECO:0000313" key="4">
    <source>
        <dbReference type="EMBL" id="KAK7539246.1"/>
    </source>
</evidence>
<dbReference type="Proteomes" id="UP001365128">
    <property type="component" value="Unassembled WGS sequence"/>
</dbReference>
<proteinExistence type="inferred from homology"/>
<keyword evidence="5" id="KW-1185">Reference proteome</keyword>
<gene>
    <name evidence="4" type="ORF">IWX46DRAFT_651281</name>
</gene>
<reference evidence="4 5" key="1">
    <citation type="submission" date="2024-04" db="EMBL/GenBank/DDBJ databases">
        <title>Phyllosticta paracitricarpa is synonymous to the EU quarantine fungus P. citricarpa based on phylogenomic analyses.</title>
        <authorList>
            <consortium name="Lawrence Berkeley National Laboratory"/>
            <person name="Van Ingen-Buijs V.A."/>
            <person name="Van Westerhoven A.C."/>
            <person name="Haridas S."/>
            <person name="Skiadas P."/>
            <person name="Martin F."/>
            <person name="Groenewald J.Z."/>
            <person name="Crous P.W."/>
            <person name="Seidl M.F."/>
        </authorList>
    </citation>
    <scope>NUCLEOTIDE SEQUENCE [LARGE SCALE GENOMIC DNA]</scope>
    <source>
        <strain evidence="4 5">CBS 122670</strain>
    </source>
</reference>
<dbReference type="Pfam" id="PF08433">
    <property type="entry name" value="KTI12"/>
    <property type="match status" value="1"/>
</dbReference>
<dbReference type="EMBL" id="JBBPDW010000028">
    <property type="protein sequence ID" value="KAK7539246.1"/>
    <property type="molecule type" value="Genomic_DNA"/>
</dbReference>
<evidence type="ECO:0000256" key="1">
    <source>
        <dbReference type="ARBA" id="ARBA00022741"/>
    </source>
</evidence>
<keyword evidence="2" id="KW-0067">ATP-binding</keyword>
<dbReference type="InterPro" id="IPR027417">
    <property type="entry name" value="P-loop_NTPase"/>
</dbReference>
<evidence type="ECO:0000256" key="2">
    <source>
        <dbReference type="ARBA" id="ARBA00022840"/>
    </source>
</evidence>
<accession>A0ABR1LVQ0</accession>
<dbReference type="SUPFAM" id="SSF52540">
    <property type="entry name" value="P-loop containing nucleoside triphosphate hydrolases"/>
    <property type="match status" value="1"/>
</dbReference>
<keyword evidence="1" id="KW-0547">Nucleotide-binding</keyword>
<dbReference type="PANTHER" id="PTHR12435">
    <property type="match status" value="1"/>
</dbReference>
<organism evidence="4 5">
    <name type="scientific">Phyllosticta citricarpa</name>
    <dbReference type="NCBI Taxonomy" id="55181"/>
    <lineage>
        <taxon>Eukaryota</taxon>
        <taxon>Fungi</taxon>
        <taxon>Dikarya</taxon>
        <taxon>Ascomycota</taxon>
        <taxon>Pezizomycotina</taxon>
        <taxon>Dothideomycetes</taxon>
        <taxon>Dothideomycetes incertae sedis</taxon>
        <taxon>Botryosphaeriales</taxon>
        <taxon>Phyllostictaceae</taxon>
        <taxon>Phyllosticta</taxon>
    </lineage>
</organism>
<dbReference type="Gene3D" id="3.40.50.300">
    <property type="entry name" value="P-loop containing nucleotide triphosphate hydrolases"/>
    <property type="match status" value="1"/>
</dbReference>
<evidence type="ECO:0000313" key="5">
    <source>
        <dbReference type="Proteomes" id="UP001365128"/>
    </source>
</evidence>
<sequence>MPLIIISGYPSSGKTHRANQLVDFFSQKIKDSTNPKISRLKVHHINDQTLGLSRDVYHSARPEKDARATESSAVKRVLTRDDIVIADGLNYIKGFRYQLYCEAKAVQTPSCVVRVGTPVERCREINKKLLEDPDVDGGYVEEDFENLVFRYEEPNGMTRWDSPLFVVAYEDETPSLDQIWDAMVGNDGKAKVVRPNAATVLVRAPSAEMAHKADCTEKPATEQNYLYELDKTTSDIVSHVTAWQKDHPGEDGGEVSIPDAEQAVELPASSVSLPQLQRIRRQFITLNRQHNLSKARIRETFIDYLNDTFQNA</sequence>
<evidence type="ECO:0000256" key="3">
    <source>
        <dbReference type="ARBA" id="ARBA00025768"/>
    </source>
</evidence>
<comment type="caution">
    <text evidence="4">The sequence shown here is derived from an EMBL/GenBank/DDBJ whole genome shotgun (WGS) entry which is preliminary data.</text>
</comment>
<comment type="similarity">
    <text evidence="3">Belongs to the KTI12 family.</text>
</comment>
<dbReference type="InterPro" id="IPR013641">
    <property type="entry name" value="KTI12/PSTK"/>
</dbReference>